<evidence type="ECO:0000313" key="1">
    <source>
        <dbReference type="EMBL" id="SHI56232.1"/>
    </source>
</evidence>
<protein>
    <submittedName>
        <fullName evidence="1">Uncharacterized protein</fullName>
    </submittedName>
</protein>
<sequence>MRRYDVLMEKMNPQNMACFIVGVVPCEYCAGPKLPERCEYEGFKCEEGIKAYLEQEVEHE</sequence>
<dbReference type="EMBL" id="FQYW01000007">
    <property type="protein sequence ID" value="SHI56232.1"/>
    <property type="molecule type" value="Genomic_DNA"/>
</dbReference>
<accession>A0A1M6C5J3</accession>
<proteinExistence type="predicted"/>
<dbReference type="Proteomes" id="UP000191240">
    <property type="component" value="Unassembled WGS sequence"/>
</dbReference>
<dbReference type="AlphaFoldDB" id="A0A1M6C5J3"/>
<evidence type="ECO:0000313" key="2">
    <source>
        <dbReference type="Proteomes" id="UP000191240"/>
    </source>
</evidence>
<reference evidence="1 2" key="1">
    <citation type="submission" date="2016-11" db="EMBL/GenBank/DDBJ databases">
        <authorList>
            <person name="Jaros S."/>
            <person name="Januszkiewicz K."/>
            <person name="Wedrychowicz H."/>
        </authorList>
    </citation>
    <scope>NUCLEOTIDE SEQUENCE [LARGE SCALE GENOMIC DNA]</scope>
    <source>
        <strain evidence="1 2">DSM 3074</strain>
    </source>
</reference>
<gene>
    <name evidence="1" type="ORF">SAMN02745671_01009</name>
</gene>
<name>A0A1M6C5J3_9FIRM</name>
<organism evidence="1 2">
    <name type="scientific">Anaerovibrio lipolyticus DSM 3074</name>
    <dbReference type="NCBI Taxonomy" id="1120997"/>
    <lineage>
        <taxon>Bacteria</taxon>
        <taxon>Bacillati</taxon>
        <taxon>Bacillota</taxon>
        <taxon>Negativicutes</taxon>
        <taxon>Selenomonadales</taxon>
        <taxon>Selenomonadaceae</taxon>
        <taxon>Anaerovibrio</taxon>
    </lineage>
</organism>